<reference evidence="2 3" key="1">
    <citation type="submission" date="2020-05" db="EMBL/GenBank/DDBJ databases">
        <title>Identification and distribution of gene clusters putatively required for synthesis of sphingolipid metabolism inhibitors in phylogenetically diverse species of the filamentous fungus Fusarium.</title>
        <authorList>
            <person name="Kim H.-S."/>
            <person name="Busman M."/>
            <person name="Brown D.W."/>
            <person name="Divon H."/>
            <person name="Uhlig S."/>
            <person name="Proctor R.H."/>
        </authorList>
    </citation>
    <scope>NUCLEOTIDE SEQUENCE [LARGE SCALE GENOMIC DNA]</scope>
    <source>
        <strain evidence="2 3">NRRL 13617</strain>
    </source>
</reference>
<organism evidence="2 3">
    <name type="scientific">Fusarium phyllophilum</name>
    <dbReference type="NCBI Taxonomy" id="47803"/>
    <lineage>
        <taxon>Eukaryota</taxon>
        <taxon>Fungi</taxon>
        <taxon>Dikarya</taxon>
        <taxon>Ascomycota</taxon>
        <taxon>Pezizomycotina</taxon>
        <taxon>Sordariomycetes</taxon>
        <taxon>Hypocreomycetidae</taxon>
        <taxon>Hypocreales</taxon>
        <taxon>Nectriaceae</taxon>
        <taxon>Fusarium</taxon>
        <taxon>Fusarium fujikuroi species complex</taxon>
    </lineage>
</organism>
<dbReference type="EMBL" id="JAAOAQ010000838">
    <property type="protein sequence ID" value="KAF5533598.1"/>
    <property type="molecule type" value="Genomic_DNA"/>
</dbReference>
<dbReference type="OrthoDB" id="5102599at2759"/>
<proteinExistence type="predicted"/>
<dbReference type="Proteomes" id="UP000582016">
    <property type="component" value="Unassembled WGS sequence"/>
</dbReference>
<evidence type="ECO:0000313" key="2">
    <source>
        <dbReference type="EMBL" id="KAF5533598.1"/>
    </source>
</evidence>
<feature type="compositionally biased region" description="Low complexity" evidence="1">
    <location>
        <begin position="77"/>
        <end position="86"/>
    </location>
</feature>
<comment type="caution">
    <text evidence="2">The sequence shown here is derived from an EMBL/GenBank/DDBJ whole genome shotgun (WGS) entry which is preliminary data.</text>
</comment>
<protein>
    <submittedName>
        <fullName evidence="2">Uncharacterized protein</fullName>
    </submittedName>
</protein>
<name>A0A8H5ICN2_9HYPO</name>
<evidence type="ECO:0000256" key="1">
    <source>
        <dbReference type="SAM" id="MobiDB-lite"/>
    </source>
</evidence>
<gene>
    <name evidence="2" type="ORF">FPHYL_13593</name>
</gene>
<dbReference type="AlphaFoldDB" id="A0A8H5ICN2"/>
<keyword evidence="3" id="KW-1185">Reference proteome</keyword>
<evidence type="ECO:0000313" key="3">
    <source>
        <dbReference type="Proteomes" id="UP000582016"/>
    </source>
</evidence>
<feature type="region of interest" description="Disordered" evidence="1">
    <location>
        <begin position="112"/>
        <end position="155"/>
    </location>
</feature>
<sequence length="155" mass="16909">MPNDRPRAQGSTKSPFERQRARDGYRRRQERRQRAAARESGGRYAERGINSVEGVEGNPSDAGHVNMTGDRDQAGTQVQQAAEAPVQEALTSHPHLEVTRLAHDMSTLAIADPAVQQRDAQIEQAKSEPGDTAQGTDDVAPDQVASDLHEDMDIS</sequence>
<feature type="compositionally biased region" description="Basic and acidic residues" evidence="1">
    <location>
        <begin position="15"/>
        <end position="46"/>
    </location>
</feature>
<accession>A0A8H5ICN2</accession>
<feature type="region of interest" description="Disordered" evidence="1">
    <location>
        <begin position="1"/>
        <end position="86"/>
    </location>
</feature>